<dbReference type="EMBL" id="MPZM01000023">
    <property type="protein sequence ID" value="PPL15921.1"/>
    <property type="molecule type" value="Genomic_DNA"/>
</dbReference>
<feature type="non-terminal residue" evidence="1">
    <location>
        <position position="1"/>
    </location>
</feature>
<dbReference type="InterPro" id="IPR010221">
    <property type="entry name" value="VCBS_dom"/>
</dbReference>
<organism evidence="1 2">
    <name type="scientific">Oceanisphaera arctica</name>
    <dbReference type="NCBI Taxonomy" id="641510"/>
    <lineage>
        <taxon>Bacteria</taxon>
        <taxon>Pseudomonadati</taxon>
        <taxon>Pseudomonadota</taxon>
        <taxon>Gammaproteobacteria</taxon>
        <taxon>Aeromonadales</taxon>
        <taxon>Aeromonadaceae</taxon>
        <taxon>Oceanisphaera</taxon>
    </lineage>
</organism>
<name>A0A2P5TL69_9GAMM</name>
<dbReference type="Gene3D" id="2.60.40.10">
    <property type="entry name" value="Immunoglobulins"/>
    <property type="match status" value="1"/>
</dbReference>
<comment type="caution">
    <text evidence="1">The sequence shown here is derived from an EMBL/GenBank/DDBJ whole genome shotgun (WGS) entry which is preliminary data.</text>
</comment>
<evidence type="ECO:0000313" key="2">
    <source>
        <dbReference type="Proteomes" id="UP000242231"/>
    </source>
</evidence>
<dbReference type="AlphaFoldDB" id="A0A2P5TL69"/>
<dbReference type="OrthoDB" id="5597857at2"/>
<dbReference type="Proteomes" id="UP000242231">
    <property type="component" value="Unassembled WGS sequence"/>
</dbReference>
<dbReference type="InterPro" id="IPR015919">
    <property type="entry name" value="Cadherin-like_sf"/>
</dbReference>
<sequence>YVIDENNAAVQALRTSGQTLTETFSYTVTDAGELSDSATLTITLQGQNDNPVALTTNINEQWNFGKDYQRDISVLFTDIDSAANGEDLDFVIKGLPKGLSYNPETGIITGKPTEAGKFRVTLTALDQAGAQVSREYLLEVLAPPKETPVTPPVKNTDVPPPKVDNTPVTNTLSSLPQGLVNKDGSQDDSAGVGFVTPKTSTDTVLLSESGALVVQTTGTDGNTTVRASVDVNVSDNGEVVFSKAQRQAFDSIAMKVSSIIPTARDQLSIAIADSKAEQGQSYSGSLADGSVLPNWVIIDPNTGNVTINSPGQVKDLTLRIQAVGSDGQIRILEIKLDIEELLRNKASDSPEQPSTELPVTGFVPLAEQLATEVDAMEAYGNRLLNMLTTV</sequence>
<reference evidence="2" key="1">
    <citation type="submission" date="2016-11" db="EMBL/GenBank/DDBJ databases">
        <authorList>
            <person name="Sisinthy S."/>
            <person name="Ara S."/>
            <person name="Gundlapally S.R."/>
        </authorList>
    </citation>
    <scope>NUCLEOTIDE SEQUENCE [LARGE SCALE GENOMIC DNA]</scope>
    <source>
        <strain evidence="2">V1-41</strain>
    </source>
</reference>
<dbReference type="InterPro" id="IPR013783">
    <property type="entry name" value="Ig-like_fold"/>
</dbReference>
<dbReference type="Pfam" id="PF05345">
    <property type="entry name" value="He_PIG"/>
    <property type="match status" value="1"/>
</dbReference>
<dbReference type="GO" id="GO:0005509">
    <property type="term" value="F:calcium ion binding"/>
    <property type="evidence" value="ECO:0007669"/>
    <property type="project" value="InterPro"/>
</dbReference>
<dbReference type="RefSeq" id="WP_146084740.1">
    <property type="nucleotide sequence ID" value="NZ_MPZM01000023.1"/>
</dbReference>
<gene>
    <name evidence="1" type="ORF">UN63_11065</name>
</gene>
<evidence type="ECO:0008006" key="3">
    <source>
        <dbReference type="Google" id="ProtNLM"/>
    </source>
</evidence>
<protein>
    <recommendedName>
        <fullName evidence="3">Dystroglycan-type cadherin-like domain-containing protein</fullName>
    </recommendedName>
</protein>
<dbReference type="NCBIfam" id="TIGR01965">
    <property type="entry name" value="VCBS_repeat"/>
    <property type="match status" value="1"/>
</dbReference>
<dbReference type="GO" id="GO:0016020">
    <property type="term" value="C:membrane"/>
    <property type="evidence" value="ECO:0007669"/>
    <property type="project" value="InterPro"/>
</dbReference>
<keyword evidence="2" id="KW-1185">Reference proteome</keyword>
<accession>A0A2P5TL69</accession>
<dbReference type="SUPFAM" id="SSF49313">
    <property type="entry name" value="Cadherin-like"/>
    <property type="match status" value="1"/>
</dbReference>
<proteinExistence type="predicted"/>
<evidence type="ECO:0000313" key="1">
    <source>
        <dbReference type="EMBL" id="PPL15921.1"/>
    </source>
</evidence>